<evidence type="ECO:0000313" key="9">
    <source>
        <dbReference type="Proteomes" id="UP001149079"/>
    </source>
</evidence>
<keyword evidence="2" id="KW-0813">Transport</keyword>
<comment type="caution">
    <text evidence="8">The sequence shown here is derived from an EMBL/GenBank/DDBJ whole genome shotgun (WGS) entry which is preliminary data.</text>
</comment>
<gene>
    <name evidence="8" type="ORF">N7515_005154</name>
</gene>
<dbReference type="GeneID" id="81405068"/>
<dbReference type="InterPro" id="IPR048884">
    <property type="entry name" value="Nup120_helical"/>
</dbReference>
<feature type="region of interest" description="Disordered" evidence="4">
    <location>
        <begin position="1090"/>
        <end position="1143"/>
    </location>
</feature>
<accession>A0A9W9H2W4</accession>
<dbReference type="AlphaFoldDB" id="A0A9W9H2W4"/>
<name>A0A9W9H2W4_9EURO</name>
<evidence type="ECO:0000256" key="3">
    <source>
        <dbReference type="ARBA" id="ARBA00023242"/>
    </source>
</evidence>
<dbReference type="InterPro" id="IPR059141">
    <property type="entry name" value="Beta-prop_Nup120_160"/>
</dbReference>
<dbReference type="Pfam" id="PF21486">
    <property type="entry name" value="NUP120_helical"/>
    <property type="match status" value="1"/>
</dbReference>
<sequence>MAKIYKDSRVDLRPYSPTTVANIQIPTLEPVARRPRFSISSTSDDVPIAKDEDEFSRRYLATQGDIYFRKRKVYPRTFLWRVINDNKVLEIQCADLTKGGTEVYEYNVTLRLGFQEQILPFGVELSDSEDHELISVFVITASKHLHTLSLRPEFFRRTSSIDENVSDWCKTTLPAPLAFSNPHRLHASSPLELFISLDNGALLRLTRRAGDDGSHWSPLTLDERTWGSSIRGLVKWNAPSSIRHDGRNLDLNVANAIATTSDETYVFAICLNHTLKIWNLATNKLAATKDLLGRSLQDPDLVAYTLNPAEASFMRVFNAERAMDGGHRFYVVTYSPFEDGRFKFWAVKGGLTSELVIEELFAENVFRPVDPDATGNMFWSIADFQVKTREEGKGMELWVLWRNHGLYQLYTLHFDLQTLVTDWSTKWVSTTFESHRQESPPSLVMDDVVDPTEKWLQGREASLVGLVWRTEKELALGGTTLLHNRIGSVSSEIRRRGDGLLPVAEDLNKRRFEPISLAYDSYTDMPWLLLSDSCAVWSAKDDGPLETSQHSKGAGSALRNGLWTVESGDRFRKSFSAELDGACRAALQAEIFSEPSSSILDRMESFRERCDFTNQISNKAFDNLDAALSEYMRTDFTFVDGEWEPTSTSDFDASKLFSTLVDLLREYEMMNWLSSNVRKCPDSALKFGADSSMQRFSTKESNSKTKSQRTASILEDLFVTDIKPQQAIDSPQSYTLTLGIRDVVAWITREGEVNYQHAVAHIQCDLIAKNNIDLAWDFLRFQASTSWSTYIKGRLHVAMSEFDAAAIYFRKAAYLLSSGKPMGNLSDMSAELLDILDVDCFHNGLAKYYQHVLSIFEKVRPLTPKSGPRKDAEYPTVRDDLLSRLFTGALKTCQFDQAYSALARLQDLKLQKSQLTELISTILAVSGPGTAGLKQILRFPTTLVPSIASFIDEILVHLTRKQTNNVSWLDAENKHFPASPDYTRILQAYRIARCDYRGAAEIAYRNVQRLRKARDAPSSALIRKGREAADAARSPVEEDDAESKEIRHELLSLINLLACVDKSEAYILVENGPPTNAALIPSLGRRASAQADEDGNISMGDADAASPTPVGGKRRSSNAVAFAPDHRTGGSKSSAPARRDSTVSFEVPATNPLLKRRIIVTLEHLRREFQSELDRVSRIERGDWEFGLSDEEKEDVDNDDTMVF</sequence>
<proteinExistence type="predicted"/>
<dbReference type="GO" id="GO:0005643">
    <property type="term" value="C:nuclear pore"/>
    <property type="evidence" value="ECO:0007669"/>
    <property type="project" value="UniProtKB-ARBA"/>
</dbReference>
<evidence type="ECO:0000256" key="1">
    <source>
        <dbReference type="ARBA" id="ARBA00004123"/>
    </source>
</evidence>
<reference evidence="8" key="1">
    <citation type="submission" date="2022-11" db="EMBL/GenBank/DDBJ databases">
        <authorList>
            <person name="Petersen C."/>
        </authorList>
    </citation>
    <scope>NUCLEOTIDE SEQUENCE</scope>
    <source>
        <strain evidence="8">IBT 22155</strain>
    </source>
</reference>
<feature type="domain" description="Nucleoporin Nup120/160 beta-propeller" evidence="5">
    <location>
        <begin position="76"/>
        <end position="457"/>
    </location>
</feature>
<dbReference type="Pfam" id="PF11715">
    <property type="entry name" value="Beta-prop_Nup120_160"/>
    <property type="match status" value="1"/>
</dbReference>
<dbReference type="InterPro" id="IPR021717">
    <property type="entry name" value="Nucleoporin_Nup160"/>
</dbReference>
<dbReference type="InterPro" id="IPR056548">
    <property type="entry name" value="HEAT_Nup120"/>
</dbReference>
<feature type="domain" description="Nucleoporin nup120-like HEAT repeat" evidence="7">
    <location>
        <begin position="762"/>
        <end position="923"/>
    </location>
</feature>
<keyword evidence="3" id="KW-0539">Nucleus</keyword>
<dbReference type="GO" id="GO:0017056">
    <property type="term" value="F:structural constituent of nuclear pore"/>
    <property type="evidence" value="ECO:0007669"/>
    <property type="project" value="TreeGrafter"/>
</dbReference>
<dbReference type="PANTHER" id="PTHR21286:SF0">
    <property type="entry name" value="NUCLEAR PORE COMPLEX PROTEIN NUP160"/>
    <property type="match status" value="1"/>
</dbReference>
<comment type="subcellular location">
    <subcellularLocation>
        <location evidence="1">Nucleus</location>
    </subcellularLocation>
</comment>
<feature type="region of interest" description="Disordered" evidence="4">
    <location>
        <begin position="1021"/>
        <end position="1044"/>
    </location>
</feature>
<evidence type="ECO:0000256" key="4">
    <source>
        <dbReference type="SAM" id="MobiDB-lite"/>
    </source>
</evidence>
<evidence type="ECO:0000259" key="7">
    <source>
        <dbReference type="Pfam" id="PF23300"/>
    </source>
</evidence>
<dbReference type="SUPFAM" id="SSF50998">
    <property type="entry name" value="Quinoprotein alcohol dehydrogenase-like"/>
    <property type="match status" value="1"/>
</dbReference>
<reference evidence="8" key="2">
    <citation type="journal article" date="2023" name="IMA Fungus">
        <title>Comparative genomic study of the Penicillium genus elucidates a diverse pangenome and 15 lateral gene transfer events.</title>
        <authorList>
            <person name="Petersen C."/>
            <person name="Sorensen T."/>
            <person name="Nielsen M.R."/>
            <person name="Sondergaard T.E."/>
            <person name="Sorensen J.L."/>
            <person name="Fitzpatrick D.A."/>
            <person name="Frisvad J.C."/>
            <person name="Nielsen K.L."/>
        </authorList>
    </citation>
    <scope>NUCLEOTIDE SEQUENCE</scope>
    <source>
        <strain evidence="8">IBT 22155</strain>
    </source>
</reference>
<organism evidence="8 9">
    <name type="scientific">Penicillium bovifimosum</name>
    <dbReference type="NCBI Taxonomy" id="126998"/>
    <lineage>
        <taxon>Eukaryota</taxon>
        <taxon>Fungi</taxon>
        <taxon>Dikarya</taxon>
        <taxon>Ascomycota</taxon>
        <taxon>Pezizomycotina</taxon>
        <taxon>Eurotiomycetes</taxon>
        <taxon>Eurotiomycetidae</taxon>
        <taxon>Eurotiales</taxon>
        <taxon>Aspergillaceae</taxon>
        <taxon>Penicillium</taxon>
    </lineage>
</organism>
<dbReference type="RefSeq" id="XP_056522848.1">
    <property type="nucleotide sequence ID" value="XM_056665898.1"/>
</dbReference>
<keyword evidence="9" id="KW-1185">Reference proteome</keyword>
<dbReference type="EMBL" id="JAPQKL010000004">
    <property type="protein sequence ID" value="KAJ5135876.1"/>
    <property type="molecule type" value="Genomic_DNA"/>
</dbReference>
<evidence type="ECO:0000259" key="6">
    <source>
        <dbReference type="Pfam" id="PF21486"/>
    </source>
</evidence>
<evidence type="ECO:0000313" key="8">
    <source>
        <dbReference type="EMBL" id="KAJ5135876.1"/>
    </source>
</evidence>
<evidence type="ECO:0000256" key="2">
    <source>
        <dbReference type="ARBA" id="ARBA00022448"/>
    </source>
</evidence>
<dbReference type="Pfam" id="PF23300">
    <property type="entry name" value="HEAT_Nup120"/>
    <property type="match status" value="1"/>
</dbReference>
<dbReference type="OrthoDB" id="67716at2759"/>
<dbReference type="Proteomes" id="UP001149079">
    <property type="component" value="Unassembled WGS sequence"/>
</dbReference>
<dbReference type="PANTHER" id="PTHR21286">
    <property type="entry name" value="NUCLEAR PORE COMPLEX PROTEIN NUP160"/>
    <property type="match status" value="1"/>
</dbReference>
<protein>
    <submittedName>
        <fullName evidence="8">Nucleoporin</fullName>
    </submittedName>
</protein>
<feature type="domain" description="Nucleoporin Nup120 helical" evidence="6">
    <location>
        <begin position="587"/>
        <end position="633"/>
    </location>
</feature>
<dbReference type="InterPro" id="IPR011047">
    <property type="entry name" value="Quinoprotein_ADH-like_sf"/>
</dbReference>
<evidence type="ECO:0000259" key="5">
    <source>
        <dbReference type="Pfam" id="PF11715"/>
    </source>
</evidence>